<keyword evidence="2" id="KW-1003">Cell membrane</keyword>
<dbReference type="EMBL" id="AP023361">
    <property type="protein sequence ID" value="BCJ89553.1"/>
    <property type="molecule type" value="Genomic_DNA"/>
</dbReference>
<dbReference type="PANTHER" id="PTHR47755">
    <property type="entry name" value="CELL DIVISION PROTEIN FTSX"/>
    <property type="match status" value="1"/>
</dbReference>
<evidence type="ECO:0000256" key="6">
    <source>
        <dbReference type="SAM" id="Phobius"/>
    </source>
</evidence>
<keyword evidence="4 6" id="KW-1133">Transmembrane helix</keyword>
<organism evidence="8 9">
    <name type="scientific">Terrihabitans soli</name>
    <dbReference type="NCBI Taxonomy" id="708113"/>
    <lineage>
        <taxon>Bacteria</taxon>
        <taxon>Pseudomonadati</taxon>
        <taxon>Pseudomonadota</taxon>
        <taxon>Alphaproteobacteria</taxon>
        <taxon>Hyphomicrobiales</taxon>
        <taxon>Terrihabitans</taxon>
    </lineage>
</organism>
<name>A0A6S6QEL1_9HYPH</name>
<evidence type="ECO:0000256" key="2">
    <source>
        <dbReference type="ARBA" id="ARBA00022475"/>
    </source>
</evidence>
<evidence type="ECO:0000259" key="7">
    <source>
        <dbReference type="Pfam" id="PF02687"/>
    </source>
</evidence>
<proteinExistence type="predicted"/>
<feature type="transmembrane region" description="Helical" evidence="6">
    <location>
        <begin position="255"/>
        <end position="280"/>
    </location>
</feature>
<reference evidence="8 9" key="1">
    <citation type="submission" date="2020-08" db="EMBL/GenBank/DDBJ databases">
        <title>Genome sequence of Rhizobiales bacterium strain IZ6.</title>
        <authorList>
            <person name="Nakai R."/>
            <person name="Naganuma T."/>
        </authorList>
    </citation>
    <scope>NUCLEOTIDE SEQUENCE [LARGE SCALE GENOMIC DNA]</scope>
    <source>
        <strain evidence="8 9">IZ6</strain>
    </source>
</reference>
<dbReference type="GO" id="GO:0051301">
    <property type="term" value="P:cell division"/>
    <property type="evidence" value="ECO:0007669"/>
    <property type="project" value="UniProtKB-KW"/>
</dbReference>
<evidence type="ECO:0000313" key="9">
    <source>
        <dbReference type="Proteomes" id="UP000515317"/>
    </source>
</evidence>
<comment type="subcellular location">
    <subcellularLocation>
        <location evidence="1">Cell membrane</location>
        <topology evidence="1">Multi-pass membrane protein</topology>
    </subcellularLocation>
</comment>
<protein>
    <submittedName>
        <fullName evidence="8">Cell division protein FtsX</fullName>
    </submittedName>
</protein>
<evidence type="ECO:0000256" key="3">
    <source>
        <dbReference type="ARBA" id="ARBA00022692"/>
    </source>
</evidence>
<keyword evidence="8" id="KW-0132">Cell division</keyword>
<dbReference type="Pfam" id="PF02687">
    <property type="entry name" value="FtsX"/>
    <property type="match status" value="1"/>
</dbReference>
<dbReference type="GO" id="GO:0032153">
    <property type="term" value="C:cell division site"/>
    <property type="evidence" value="ECO:0007669"/>
    <property type="project" value="TreeGrafter"/>
</dbReference>
<dbReference type="AlphaFoldDB" id="A0A6S6QEL1"/>
<feature type="transmembrane region" description="Helical" evidence="6">
    <location>
        <begin position="12"/>
        <end position="32"/>
    </location>
</feature>
<dbReference type="Proteomes" id="UP000515317">
    <property type="component" value="Chromosome"/>
</dbReference>
<evidence type="ECO:0000256" key="5">
    <source>
        <dbReference type="ARBA" id="ARBA00023136"/>
    </source>
</evidence>
<evidence type="ECO:0000313" key="8">
    <source>
        <dbReference type="EMBL" id="BCJ89553.1"/>
    </source>
</evidence>
<dbReference type="GO" id="GO:0016020">
    <property type="term" value="C:membrane"/>
    <property type="evidence" value="ECO:0007669"/>
    <property type="project" value="InterPro"/>
</dbReference>
<evidence type="ECO:0000256" key="1">
    <source>
        <dbReference type="ARBA" id="ARBA00004651"/>
    </source>
</evidence>
<keyword evidence="3 6" id="KW-0812">Transmembrane</keyword>
<evidence type="ECO:0000256" key="4">
    <source>
        <dbReference type="ARBA" id="ARBA00022989"/>
    </source>
</evidence>
<feature type="transmembrane region" description="Helical" evidence="6">
    <location>
        <begin position="213"/>
        <end position="235"/>
    </location>
</feature>
<keyword evidence="5 6" id="KW-0472">Membrane</keyword>
<dbReference type="RefSeq" id="WP_225873965.1">
    <property type="nucleotide sequence ID" value="NZ_AP023361.1"/>
</dbReference>
<dbReference type="InterPro" id="IPR004513">
    <property type="entry name" value="FtsX"/>
</dbReference>
<sequence>MPRASLAGNALTVIIAIMSFLASLTVGAVGVVREAASSWQGQVLREVTIQIASAEGRDMKAAVNKAVEIARSTPGIANAVPYTDADIMRLLEPWLGKNIALDELPAPRLIVVRIEEGKTPDFNALSTRLARDVPGASLDDHRAWLEKLRITGNALSGFGLAILLLVLFATALSVLFATRSAVSGNRDVVEVLHVVGARDGYIARAFGRRFLGLGLRGGLIGGGLAVLLFAFADWSSGAAGQPGSEALLGRIDMSLAGYGAILLVGIFIAVLTTVTSRLTVMAHLRRLD</sequence>
<accession>A0A6S6QEL1</accession>
<dbReference type="InterPro" id="IPR003838">
    <property type="entry name" value="ABC3_permease_C"/>
</dbReference>
<feature type="domain" description="ABC3 transporter permease C-terminal" evidence="7">
    <location>
        <begin position="161"/>
        <end position="280"/>
    </location>
</feature>
<dbReference type="KEGG" id="tso:IZ6_02880"/>
<keyword evidence="9" id="KW-1185">Reference proteome</keyword>
<feature type="transmembrane region" description="Helical" evidence="6">
    <location>
        <begin position="154"/>
        <end position="177"/>
    </location>
</feature>
<dbReference type="PANTHER" id="PTHR47755:SF1">
    <property type="entry name" value="CELL DIVISION PROTEIN FTSX"/>
    <property type="match status" value="1"/>
</dbReference>
<gene>
    <name evidence="8" type="primary">ftsX</name>
    <name evidence="8" type="ORF">IZ6_02880</name>
</gene>
<keyword evidence="8" id="KW-0131">Cell cycle</keyword>